<evidence type="ECO:0000259" key="2">
    <source>
        <dbReference type="PROSITE" id="PS50157"/>
    </source>
</evidence>
<feature type="region of interest" description="Disordered" evidence="1">
    <location>
        <begin position="140"/>
        <end position="199"/>
    </location>
</feature>
<feature type="compositionally biased region" description="Acidic residues" evidence="1">
    <location>
        <begin position="79"/>
        <end position="96"/>
    </location>
</feature>
<feature type="domain" description="C2H2-type" evidence="2">
    <location>
        <begin position="240"/>
        <end position="259"/>
    </location>
</feature>
<dbReference type="Proteomes" id="UP000011592">
    <property type="component" value="Unassembled WGS sequence"/>
</dbReference>
<accession>L9ZBQ4</accession>
<feature type="region of interest" description="Disordered" evidence="1">
    <location>
        <begin position="43"/>
        <end position="104"/>
    </location>
</feature>
<name>L9ZBQ4_9EURY</name>
<evidence type="ECO:0000313" key="3">
    <source>
        <dbReference type="EMBL" id="ELY83446.1"/>
    </source>
</evidence>
<dbReference type="Gene3D" id="3.30.160.60">
    <property type="entry name" value="Classic Zinc Finger"/>
    <property type="match status" value="1"/>
</dbReference>
<feature type="compositionally biased region" description="Basic and acidic residues" evidence="1">
    <location>
        <begin position="63"/>
        <end position="78"/>
    </location>
</feature>
<proteinExistence type="predicted"/>
<organism evidence="3 4">
    <name type="scientific">Natrinema gari JCM 14663</name>
    <dbReference type="NCBI Taxonomy" id="1230459"/>
    <lineage>
        <taxon>Archaea</taxon>
        <taxon>Methanobacteriati</taxon>
        <taxon>Methanobacteriota</taxon>
        <taxon>Stenosarchaea group</taxon>
        <taxon>Halobacteria</taxon>
        <taxon>Halobacteriales</taxon>
        <taxon>Natrialbaceae</taxon>
        <taxon>Natrinema</taxon>
    </lineage>
</organism>
<evidence type="ECO:0000256" key="1">
    <source>
        <dbReference type="SAM" id="MobiDB-lite"/>
    </source>
</evidence>
<dbReference type="AlphaFoldDB" id="L9ZBQ4"/>
<feature type="compositionally biased region" description="Acidic residues" evidence="1">
    <location>
        <begin position="144"/>
        <end position="191"/>
    </location>
</feature>
<protein>
    <recommendedName>
        <fullName evidence="2">C2H2-type domain-containing protein</fullName>
    </recommendedName>
</protein>
<dbReference type="InterPro" id="IPR013087">
    <property type="entry name" value="Znf_C2H2_type"/>
</dbReference>
<sequence length="367" mass="40132">MTADADGLRRLADVIDALGETAIEPDSAQLLEVSKEQIRGQVTMTVPVDGDLSLTDTDDVQEGEPKTTDDPGCDRTGGEDEEDGKDEDIDETDEDLLDHTSTEDLQLAYDEADGNISAAADRFEVGYGAVYRRMVKHGVHETENGEDGSDENGTSTEDDTPTSDVDSESEAEQDVALEEDAADEDAGDAGDDVQKETDGDTDRVWCGWCGRKYVDEAAVRDHCESDHNREPAVLEAEADLECDGCGRLFYRRTKLSEHQNSTACGAVLPDDIDEEDLETIVENSDSLFEVERELRTLNRSQVRYLLEERDLLTELAVESGSPKQAAESIGDCSTGNQHQIPAKSADKLTVTVAPSQNARRSHCDRLH</sequence>
<gene>
    <name evidence="3" type="ORF">C486_02253</name>
</gene>
<dbReference type="EMBL" id="AOIJ01000031">
    <property type="protein sequence ID" value="ELY83446.1"/>
    <property type="molecule type" value="Genomic_DNA"/>
</dbReference>
<feature type="region of interest" description="Disordered" evidence="1">
    <location>
        <begin position="347"/>
        <end position="367"/>
    </location>
</feature>
<evidence type="ECO:0000313" key="4">
    <source>
        <dbReference type="Proteomes" id="UP000011592"/>
    </source>
</evidence>
<comment type="caution">
    <text evidence="3">The sequence shown here is derived from an EMBL/GenBank/DDBJ whole genome shotgun (WGS) entry which is preliminary data.</text>
</comment>
<dbReference type="PROSITE" id="PS50157">
    <property type="entry name" value="ZINC_FINGER_C2H2_2"/>
    <property type="match status" value="1"/>
</dbReference>
<keyword evidence="4" id="KW-1185">Reference proteome</keyword>
<reference evidence="3 4" key="1">
    <citation type="journal article" date="2014" name="PLoS Genet.">
        <title>Phylogenetically driven sequencing of extremely halophilic archaea reveals strategies for static and dynamic osmo-response.</title>
        <authorList>
            <person name="Becker E.A."/>
            <person name="Seitzer P.M."/>
            <person name="Tritt A."/>
            <person name="Larsen D."/>
            <person name="Krusor M."/>
            <person name="Yao A.I."/>
            <person name="Wu D."/>
            <person name="Madern D."/>
            <person name="Eisen J.A."/>
            <person name="Darling A.E."/>
            <person name="Facciotti M.T."/>
        </authorList>
    </citation>
    <scope>NUCLEOTIDE SEQUENCE [LARGE SCALE GENOMIC DNA]</scope>
    <source>
        <strain evidence="3 4">JCM 14663</strain>
    </source>
</reference>
<dbReference type="PATRIC" id="fig|1230459.4.peg.445"/>